<evidence type="ECO:0000259" key="9">
    <source>
        <dbReference type="PROSITE" id="PS50850"/>
    </source>
</evidence>
<feature type="transmembrane region" description="Helical" evidence="7">
    <location>
        <begin position="917"/>
        <end position="934"/>
    </location>
</feature>
<keyword evidence="4 7" id="KW-1133">Transmembrane helix</keyword>
<organism evidence="10 11">
    <name type="scientific">Mesorhabditis spiculigera</name>
    <dbReference type="NCBI Taxonomy" id="96644"/>
    <lineage>
        <taxon>Eukaryota</taxon>
        <taxon>Metazoa</taxon>
        <taxon>Ecdysozoa</taxon>
        <taxon>Nematoda</taxon>
        <taxon>Chromadorea</taxon>
        <taxon>Rhabditida</taxon>
        <taxon>Rhabditina</taxon>
        <taxon>Rhabditomorpha</taxon>
        <taxon>Rhabditoidea</taxon>
        <taxon>Rhabditidae</taxon>
        <taxon>Mesorhabditinae</taxon>
        <taxon>Mesorhabditis</taxon>
    </lineage>
</organism>
<sequence length="1010" mass="110995">MRYVLLLFWARHATGCIDLAGLLGGGSGGGCGCISSYPTAQVPIPNPAPPFFPPQFNNPIQQLSPAGTPPGYIPTPVISSDSSKEDPPETRVQLQPPGLILKGHIGNGVEPSGYDQAENEHVDRVIDAFDRELGKPRHTSSGYSSSYRHSVPRHEKIKAHKASLQVKTSGLKMAISELANRAQDLDEYEEADGPAEINTSTAYESTVLSNSVTTAAEVYENTEDSIGERVTEYDLEEETRRPAYHIVHGLTTVDPEPLPGLLIPEKATFYETIPTPPPWQPRWSTTEDSPTLPPILIDPDVKDSLSKTDPDIQPFELVTPSHTPLLTTPIVPSTHQPPDPGYNLFKDALELFKGKQKLEQNSQEDEKLLKDSVEEASTERYKITNYAITRGKDSFGVTGKPKEELHTLNTQKIESDMDVLGKVLAVLCLLAVALALPAPGKRETGPDRNVLQWFRPSRPIPSTFDAYEFNVGQLAGGQGWALFPSTNNFKLLRNKMEEDELTEEDHRSAPLFRLKSRRLHTMLMLMAGTAAMALLTTNIGITATCMVNSTALAYKASNETVVISTVRADNPKCYMDSASVVVDYGGELLWTEETQSLVKGAAFLGGIIAVMPGGMASDRYSATKLMLTSMGLGSFCNLLFPLVAQWNGPGLPVLAIILRFGMGVAEAFFLPAQNALMVRWIPLNEKATAGALYSIGYQIAGIIGVPMAAALCESSYRWPAVYYVSALVGLIWIIGFWYLAADTPASARWMGEHEVKYLRRELQHLNTGKQKTPFPWRSVLRSAAVWVLLYAFFAGNFVITFIQLYIPSFFKDVLLMNVRRNGFTTAIPHLCQIFAKFSWSTIIDRAKRHGLAPTAAVRLSQAVSCVGLVVGFASIATFADCERPWLAIFFLCLVTCSFGISVAGFICSLLSLAPAHVGMLTSLGNVIGFLGRWTCPMIVQHFKTVGTAAEWRQIFYAFSVIPLLSLVTFTFWASGDVQPWGRIPEQPTDPVKAILLDEKKKQQEENNEIQ</sequence>
<dbReference type="InterPro" id="IPR036259">
    <property type="entry name" value="MFS_trans_sf"/>
</dbReference>
<gene>
    <name evidence="10" type="ORF">MSPICULIGERA_LOCUS20130</name>
</gene>
<evidence type="ECO:0000256" key="5">
    <source>
        <dbReference type="ARBA" id="ARBA00023136"/>
    </source>
</evidence>
<keyword evidence="2 7" id="KW-0812">Transmembrane</keyword>
<dbReference type="PANTHER" id="PTHR11662:SF60">
    <property type="entry name" value="MAJOR FACILITATOR SUPERFAMILY (MFS) PROFILE DOMAIN-CONTAINING PROTEIN"/>
    <property type="match status" value="1"/>
</dbReference>
<dbReference type="GO" id="GO:0006820">
    <property type="term" value="P:monoatomic anion transport"/>
    <property type="evidence" value="ECO:0007669"/>
    <property type="project" value="TreeGrafter"/>
</dbReference>
<dbReference type="Pfam" id="PF07690">
    <property type="entry name" value="MFS_1"/>
    <property type="match status" value="1"/>
</dbReference>
<evidence type="ECO:0000256" key="1">
    <source>
        <dbReference type="ARBA" id="ARBA00004141"/>
    </source>
</evidence>
<reference evidence="10" key="1">
    <citation type="submission" date="2023-06" db="EMBL/GenBank/DDBJ databases">
        <authorList>
            <person name="Delattre M."/>
        </authorList>
    </citation>
    <scope>NUCLEOTIDE SEQUENCE</scope>
    <source>
        <strain evidence="10">AF72</strain>
    </source>
</reference>
<feature type="transmembrane region" description="Helical" evidence="7">
    <location>
        <begin position="954"/>
        <end position="973"/>
    </location>
</feature>
<evidence type="ECO:0000256" key="2">
    <source>
        <dbReference type="ARBA" id="ARBA00022692"/>
    </source>
</evidence>
<comment type="subcellular location">
    <subcellularLocation>
        <location evidence="1">Membrane</location>
        <topology evidence="1">Multi-pass membrane protein</topology>
    </subcellularLocation>
</comment>
<comment type="caution">
    <text evidence="10">The sequence shown here is derived from an EMBL/GenBank/DDBJ whole genome shotgun (WGS) entry which is preliminary data.</text>
</comment>
<evidence type="ECO:0000256" key="6">
    <source>
        <dbReference type="SAM" id="MobiDB-lite"/>
    </source>
</evidence>
<dbReference type="Gene3D" id="1.20.1250.20">
    <property type="entry name" value="MFS general substrate transporter like domains"/>
    <property type="match status" value="2"/>
</dbReference>
<evidence type="ECO:0000256" key="4">
    <source>
        <dbReference type="ARBA" id="ARBA00022989"/>
    </source>
</evidence>
<feature type="transmembrane region" description="Helical" evidence="7">
    <location>
        <begin position="625"/>
        <end position="644"/>
    </location>
</feature>
<feature type="chain" id="PRO_5041212241" description="Major facilitator superfamily (MFS) profile domain-containing protein" evidence="8">
    <location>
        <begin position="16"/>
        <end position="1010"/>
    </location>
</feature>
<dbReference type="AlphaFoldDB" id="A0AA36D950"/>
<dbReference type="PROSITE" id="PS00306">
    <property type="entry name" value="CASEIN_ALPHA_BETA"/>
    <property type="match status" value="1"/>
</dbReference>
<keyword evidence="5 7" id="KW-0472">Membrane</keyword>
<accession>A0AA36D950</accession>
<feature type="transmembrane region" description="Helical" evidence="7">
    <location>
        <begin position="721"/>
        <end position="740"/>
    </location>
</feature>
<feature type="signal peptide" evidence="8">
    <location>
        <begin position="1"/>
        <end position="15"/>
    </location>
</feature>
<feature type="transmembrane region" description="Helical" evidence="7">
    <location>
        <begin position="650"/>
        <end position="670"/>
    </location>
</feature>
<dbReference type="GO" id="GO:0022857">
    <property type="term" value="F:transmembrane transporter activity"/>
    <property type="evidence" value="ECO:0007669"/>
    <property type="project" value="InterPro"/>
</dbReference>
<feature type="domain" description="Major facilitator superfamily (MFS) profile" evidence="9">
    <location>
        <begin position="524"/>
        <end position="977"/>
    </location>
</feature>
<dbReference type="SUPFAM" id="SSF103473">
    <property type="entry name" value="MFS general substrate transporter"/>
    <property type="match status" value="1"/>
</dbReference>
<dbReference type="InterPro" id="IPR011701">
    <property type="entry name" value="MFS"/>
</dbReference>
<keyword evidence="3 8" id="KW-0732">Signal</keyword>
<evidence type="ECO:0000256" key="8">
    <source>
        <dbReference type="SAM" id="SignalP"/>
    </source>
</evidence>
<evidence type="ECO:0000313" key="11">
    <source>
        <dbReference type="Proteomes" id="UP001177023"/>
    </source>
</evidence>
<protein>
    <recommendedName>
        <fullName evidence="9">Major facilitator superfamily (MFS) profile domain-containing protein</fullName>
    </recommendedName>
</protein>
<dbReference type="FunFam" id="1.20.1250.20:FF:000355">
    <property type="entry name" value="SLC (SoLute Carrier) homolog"/>
    <property type="match status" value="1"/>
</dbReference>
<evidence type="ECO:0000256" key="7">
    <source>
        <dbReference type="SAM" id="Phobius"/>
    </source>
</evidence>
<dbReference type="PROSITE" id="PS51257">
    <property type="entry name" value="PROKAR_LIPOPROTEIN"/>
    <property type="match status" value="1"/>
</dbReference>
<feature type="non-terminal residue" evidence="10">
    <location>
        <position position="1010"/>
    </location>
</feature>
<evidence type="ECO:0000313" key="10">
    <source>
        <dbReference type="EMBL" id="CAJ0581984.1"/>
    </source>
</evidence>
<proteinExistence type="predicted"/>
<dbReference type="GO" id="GO:0016020">
    <property type="term" value="C:membrane"/>
    <property type="evidence" value="ECO:0007669"/>
    <property type="project" value="UniProtKB-SubCell"/>
</dbReference>
<feature type="transmembrane region" description="Helical" evidence="7">
    <location>
        <begin position="783"/>
        <end position="806"/>
    </location>
</feature>
<dbReference type="EMBL" id="CATQJA010002664">
    <property type="protein sequence ID" value="CAJ0581984.1"/>
    <property type="molecule type" value="Genomic_DNA"/>
</dbReference>
<evidence type="ECO:0000256" key="3">
    <source>
        <dbReference type="ARBA" id="ARBA00022729"/>
    </source>
</evidence>
<dbReference type="InterPro" id="IPR050382">
    <property type="entry name" value="MFS_Na/Anion_cotransporter"/>
</dbReference>
<dbReference type="InterPro" id="IPR031305">
    <property type="entry name" value="Casein_CS"/>
</dbReference>
<feature type="transmembrane region" description="Helical" evidence="7">
    <location>
        <begin position="855"/>
        <end position="879"/>
    </location>
</feature>
<dbReference type="Proteomes" id="UP001177023">
    <property type="component" value="Unassembled WGS sequence"/>
</dbReference>
<keyword evidence="11" id="KW-1185">Reference proteome</keyword>
<dbReference type="PROSITE" id="PS50850">
    <property type="entry name" value="MFS"/>
    <property type="match status" value="1"/>
</dbReference>
<name>A0AA36D950_9BILA</name>
<feature type="transmembrane region" description="Helical" evidence="7">
    <location>
        <begin position="522"/>
        <end position="541"/>
    </location>
</feature>
<feature type="transmembrane region" description="Helical" evidence="7">
    <location>
        <begin position="691"/>
        <end position="709"/>
    </location>
</feature>
<dbReference type="InterPro" id="IPR020846">
    <property type="entry name" value="MFS_dom"/>
</dbReference>
<feature type="transmembrane region" description="Helical" evidence="7">
    <location>
        <begin position="885"/>
        <end position="910"/>
    </location>
</feature>
<dbReference type="PANTHER" id="PTHR11662">
    <property type="entry name" value="SOLUTE CARRIER FAMILY 17"/>
    <property type="match status" value="1"/>
</dbReference>
<feature type="region of interest" description="Disordered" evidence="6">
    <location>
        <begin position="65"/>
        <end position="92"/>
    </location>
</feature>